<proteinExistence type="predicted"/>
<name>A0A2T3APA4_AMORE</name>
<sequence>MNDTGSDILSLFHTDLPYLGNFQGYSGWLGNIGIRFANGGMGMYPAILVEVQLVRDDNSPWSDWIEEPAIVQPLLPSVYLSTGRDRTEDNDLIEVKRRVTSYSI</sequence>
<dbReference type="RefSeq" id="XP_024716493.1">
    <property type="nucleotide sequence ID" value="XM_024867186.1"/>
</dbReference>
<dbReference type="GeneID" id="36575267"/>
<evidence type="ECO:0000313" key="1">
    <source>
        <dbReference type="EMBL" id="PSS06763.1"/>
    </source>
</evidence>
<accession>A0A2T3APA4</accession>
<dbReference type="OrthoDB" id="4199986at2759"/>
<dbReference type="InParanoid" id="A0A2T3APA4"/>
<protein>
    <submittedName>
        <fullName evidence="1">Uncharacterized protein</fullName>
    </submittedName>
</protein>
<dbReference type="EMBL" id="KZ679020">
    <property type="protein sequence ID" value="PSS06763.1"/>
    <property type="molecule type" value="Genomic_DNA"/>
</dbReference>
<dbReference type="Proteomes" id="UP000241818">
    <property type="component" value="Unassembled WGS sequence"/>
</dbReference>
<organism evidence="1 2">
    <name type="scientific">Amorphotheca resinae ATCC 22711</name>
    <dbReference type="NCBI Taxonomy" id="857342"/>
    <lineage>
        <taxon>Eukaryota</taxon>
        <taxon>Fungi</taxon>
        <taxon>Dikarya</taxon>
        <taxon>Ascomycota</taxon>
        <taxon>Pezizomycotina</taxon>
        <taxon>Leotiomycetes</taxon>
        <taxon>Helotiales</taxon>
        <taxon>Amorphothecaceae</taxon>
        <taxon>Amorphotheca</taxon>
    </lineage>
</organism>
<dbReference type="AlphaFoldDB" id="A0A2T3APA4"/>
<evidence type="ECO:0000313" key="2">
    <source>
        <dbReference type="Proteomes" id="UP000241818"/>
    </source>
</evidence>
<keyword evidence="2" id="KW-1185">Reference proteome</keyword>
<reference evidence="1 2" key="1">
    <citation type="journal article" date="2018" name="New Phytol.">
        <title>Comparative genomics and transcriptomics depict ericoid mycorrhizal fungi as versatile saprotrophs and plant mutualists.</title>
        <authorList>
            <person name="Martino E."/>
            <person name="Morin E."/>
            <person name="Grelet G.A."/>
            <person name="Kuo A."/>
            <person name="Kohler A."/>
            <person name="Daghino S."/>
            <person name="Barry K.W."/>
            <person name="Cichocki N."/>
            <person name="Clum A."/>
            <person name="Dockter R.B."/>
            <person name="Hainaut M."/>
            <person name="Kuo R.C."/>
            <person name="LaButti K."/>
            <person name="Lindahl B.D."/>
            <person name="Lindquist E.A."/>
            <person name="Lipzen A."/>
            <person name="Khouja H.R."/>
            <person name="Magnuson J."/>
            <person name="Murat C."/>
            <person name="Ohm R.A."/>
            <person name="Singer S.W."/>
            <person name="Spatafora J.W."/>
            <person name="Wang M."/>
            <person name="Veneault-Fourrey C."/>
            <person name="Henrissat B."/>
            <person name="Grigoriev I.V."/>
            <person name="Martin F.M."/>
            <person name="Perotto S."/>
        </authorList>
    </citation>
    <scope>NUCLEOTIDE SEQUENCE [LARGE SCALE GENOMIC DNA]</scope>
    <source>
        <strain evidence="1 2">ATCC 22711</strain>
    </source>
</reference>
<gene>
    <name evidence="1" type="ORF">M430DRAFT_37818</name>
</gene>